<feature type="transmembrane region" description="Helical" evidence="6">
    <location>
        <begin position="12"/>
        <end position="34"/>
    </location>
</feature>
<feature type="transmembrane region" description="Helical" evidence="6">
    <location>
        <begin position="387"/>
        <end position="405"/>
    </location>
</feature>
<dbReference type="Proteomes" id="UP000320338">
    <property type="component" value="Unassembled WGS sequence"/>
</dbReference>
<dbReference type="PANTHER" id="PTHR30250">
    <property type="entry name" value="PST FAMILY PREDICTED COLANIC ACID TRANSPORTER"/>
    <property type="match status" value="1"/>
</dbReference>
<evidence type="ECO:0008006" key="9">
    <source>
        <dbReference type="Google" id="ProtNLM"/>
    </source>
</evidence>
<keyword evidence="8" id="KW-1185">Reference proteome</keyword>
<feature type="transmembrane region" description="Helical" evidence="6">
    <location>
        <begin position="295"/>
        <end position="317"/>
    </location>
</feature>
<keyword evidence="3 6" id="KW-0812">Transmembrane</keyword>
<keyword evidence="2" id="KW-1003">Cell membrane</keyword>
<feature type="transmembrane region" description="Helical" evidence="6">
    <location>
        <begin position="329"/>
        <end position="347"/>
    </location>
</feature>
<gene>
    <name evidence="7" type="ORF">PHY01_14050</name>
</gene>
<keyword evidence="4 6" id="KW-1133">Transmembrane helix</keyword>
<dbReference type="RefSeq" id="WP_344253477.1">
    <property type="nucleotide sequence ID" value="NZ_BAAARZ010000055.1"/>
</dbReference>
<dbReference type="GO" id="GO:0005886">
    <property type="term" value="C:plasma membrane"/>
    <property type="evidence" value="ECO:0007669"/>
    <property type="project" value="UniProtKB-SubCell"/>
</dbReference>
<evidence type="ECO:0000256" key="3">
    <source>
        <dbReference type="ARBA" id="ARBA00022692"/>
    </source>
</evidence>
<evidence type="ECO:0000256" key="5">
    <source>
        <dbReference type="ARBA" id="ARBA00023136"/>
    </source>
</evidence>
<evidence type="ECO:0000313" key="8">
    <source>
        <dbReference type="Proteomes" id="UP000320338"/>
    </source>
</evidence>
<feature type="transmembrane region" description="Helical" evidence="6">
    <location>
        <begin position="251"/>
        <end position="274"/>
    </location>
</feature>
<dbReference type="AlphaFoldDB" id="A0A4Y3WJJ3"/>
<name>A0A4Y3WJJ3_9PSEU</name>
<sequence length="426" mass="45495">MLGLRLGDKLELNAIALMGTTVITALFGLVFWAVAARYPAAEVGRASAVISTAMMLSILSSMSVGLLFARFLGSTGARSRPMVLLGYALGAAGAAVLSIGFVLFIPNDDLFTSWVDRATFPLLAITLALFTLQDWVLVGLRAAKWVPLEQLLFSAGKLGLLMLLSLTLVSSGIVVAWAVPAAVAVLVVSGVLFLKVLPNRPPPSESATQIPGRKGLSVILLGEYASGVTTVTVPLVLPLIIVAQLGTQANAYYALAWLISDAFNLLLWNIYTSYMAEASNDRRSSYTLTRRTIRMVWLVGGLGTPFLLVAAPFLLSLLGGEYSEEGTTLLRILAIGLPFTITYSTFISMSRVRQLMGRVVFLQVLSAVLTIGSAAVLVGPFGINGVGLAYLGARVVTTLIVLIPLRRMLKEDRPEEKPLVQQEATP</sequence>
<feature type="transmembrane region" description="Helical" evidence="6">
    <location>
        <begin position="46"/>
        <end position="72"/>
    </location>
</feature>
<dbReference type="PANTHER" id="PTHR30250:SF11">
    <property type="entry name" value="O-ANTIGEN TRANSPORTER-RELATED"/>
    <property type="match status" value="1"/>
</dbReference>
<feature type="transmembrane region" description="Helical" evidence="6">
    <location>
        <begin position="118"/>
        <end position="139"/>
    </location>
</feature>
<comment type="caution">
    <text evidence="7">The sequence shown here is derived from an EMBL/GenBank/DDBJ whole genome shotgun (WGS) entry which is preliminary data.</text>
</comment>
<evidence type="ECO:0000313" key="7">
    <source>
        <dbReference type="EMBL" id="GEC19122.1"/>
    </source>
</evidence>
<organism evidence="7 8">
    <name type="scientific">Pseudonocardia hydrocarbonoxydans</name>
    <dbReference type="NCBI Taxonomy" id="76726"/>
    <lineage>
        <taxon>Bacteria</taxon>
        <taxon>Bacillati</taxon>
        <taxon>Actinomycetota</taxon>
        <taxon>Actinomycetes</taxon>
        <taxon>Pseudonocardiales</taxon>
        <taxon>Pseudonocardiaceae</taxon>
        <taxon>Pseudonocardia</taxon>
    </lineage>
</organism>
<evidence type="ECO:0000256" key="4">
    <source>
        <dbReference type="ARBA" id="ARBA00022989"/>
    </source>
</evidence>
<dbReference type="InterPro" id="IPR050833">
    <property type="entry name" value="Poly_Biosynth_Transport"/>
</dbReference>
<feature type="transmembrane region" description="Helical" evidence="6">
    <location>
        <begin position="175"/>
        <end position="197"/>
    </location>
</feature>
<feature type="transmembrane region" description="Helical" evidence="6">
    <location>
        <begin position="218"/>
        <end position="245"/>
    </location>
</feature>
<keyword evidence="5 6" id="KW-0472">Membrane</keyword>
<proteinExistence type="predicted"/>
<evidence type="ECO:0000256" key="1">
    <source>
        <dbReference type="ARBA" id="ARBA00004651"/>
    </source>
</evidence>
<protein>
    <recommendedName>
        <fullName evidence="9">Polysaccharide biosynthesis protein C-terminal domain-containing protein</fullName>
    </recommendedName>
</protein>
<dbReference type="EMBL" id="BJNG01000014">
    <property type="protein sequence ID" value="GEC19122.1"/>
    <property type="molecule type" value="Genomic_DNA"/>
</dbReference>
<accession>A0A4Y3WJJ3</accession>
<comment type="subcellular location">
    <subcellularLocation>
        <location evidence="1">Cell membrane</location>
        <topology evidence="1">Multi-pass membrane protein</topology>
    </subcellularLocation>
</comment>
<evidence type="ECO:0000256" key="6">
    <source>
        <dbReference type="SAM" id="Phobius"/>
    </source>
</evidence>
<feature type="transmembrane region" description="Helical" evidence="6">
    <location>
        <begin position="151"/>
        <end position="169"/>
    </location>
</feature>
<feature type="transmembrane region" description="Helical" evidence="6">
    <location>
        <begin position="359"/>
        <end position="381"/>
    </location>
</feature>
<evidence type="ECO:0000256" key="2">
    <source>
        <dbReference type="ARBA" id="ARBA00022475"/>
    </source>
</evidence>
<reference evidence="7 8" key="1">
    <citation type="submission" date="2019-06" db="EMBL/GenBank/DDBJ databases">
        <title>Whole genome shotgun sequence of Pseudonocardia hydrocarbonoxydans NBRC 14498.</title>
        <authorList>
            <person name="Hosoyama A."/>
            <person name="Uohara A."/>
            <person name="Ohji S."/>
            <person name="Ichikawa N."/>
        </authorList>
    </citation>
    <scope>NUCLEOTIDE SEQUENCE [LARGE SCALE GENOMIC DNA]</scope>
    <source>
        <strain evidence="7 8">NBRC 14498</strain>
    </source>
</reference>
<feature type="transmembrane region" description="Helical" evidence="6">
    <location>
        <begin position="84"/>
        <end position="106"/>
    </location>
</feature>